<proteinExistence type="predicted"/>
<name>A0ABW5QSG5_9BACL</name>
<dbReference type="PANTHER" id="PTHR21666">
    <property type="entry name" value="PEPTIDASE-RELATED"/>
    <property type="match status" value="1"/>
</dbReference>
<dbReference type="EMBL" id="JBHUMY010000001">
    <property type="protein sequence ID" value="MFD2659292.1"/>
    <property type="molecule type" value="Genomic_DNA"/>
</dbReference>
<keyword evidence="1" id="KW-0175">Coiled coil</keyword>
<evidence type="ECO:0000259" key="2">
    <source>
        <dbReference type="Pfam" id="PF01551"/>
    </source>
</evidence>
<sequence>MKRARSMKWSFVVIRGADQSVKQFRVSKKSVVAAPAAAVLAVTGCLAGLQIKAAYQARELKDVIAKQSDQLAETVAVKDQRIAALQRQLAGMSAEAEEVKEKVEELQGLENKLEQFIDKYGDRVNLSSGTGEDVAANGGSPHSARSITEPYASAYAGSSSISEMESVATSPTETEADLESVGAIAEGMKRSMEETLQRAILVRAAVDAYPSEWPTRSRRLTSSFGYREDPFNGTVKFHAGIDIAGKSGDPVFSAADGIVVETGSGGSEGNYITVDHGGGLKSIYMHLLKIEAKEGDAVVRGEKIGLMGSSGRSTGTHLHFQIMENGEAVNPLPYLNSPSS</sequence>
<dbReference type="Gene3D" id="2.70.70.10">
    <property type="entry name" value="Glucose Permease (Domain IIA)"/>
    <property type="match status" value="1"/>
</dbReference>
<evidence type="ECO:0000256" key="1">
    <source>
        <dbReference type="SAM" id="Coils"/>
    </source>
</evidence>
<comment type="caution">
    <text evidence="3">The sequence shown here is derived from an EMBL/GenBank/DDBJ whole genome shotgun (WGS) entry which is preliminary data.</text>
</comment>
<dbReference type="InterPro" id="IPR011055">
    <property type="entry name" value="Dup_hybrid_motif"/>
</dbReference>
<dbReference type="SUPFAM" id="SSF51261">
    <property type="entry name" value="Duplicated hybrid motif"/>
    <property type="match status" value="1"/>
</dbReference>
<dbReference type="Proteomes" id="UP001597493">
    <property type="component" value="Unassembled WGS sequence"/>
</dbReference>
<dbReference type="InterPro" id="IPR050570">
    <property type="entry name" value="Cell_wall_metabolism_enzyme"/>
</dbReference>
<dbReference type="InterPro" id="IPR016047">
    <property type="entry name" value="M23ase_b-sheet_dom"/>
</dbReference>
<feature type="domain" description="M23ase beta-sheet core" evidence="2">
    <location>
        <begin position="236"/>
        <end position="331"/>
    </location>
</feature>
<organism evidence="3 4">
    <name type="scientific">Paenibacillus thailandensis</name>
    <dbReference type="NCBI Taxonomy" id="393250"/>
    <lineage>
        <taxon>Bacteria</taxon>
        <taxon>Bacillati</taxon>
        <taxon>Bacillota</taxon>
        <taxon>Bacilli</taxon>
        <taxon>Bacillales</taxon>
        <taxon>Paenibacillaceae</taxon>
        <taxon>Paenibacillus</taxon>
    </lineage>
</organism>
<evidence type="ECO:0000313" key="3">
    <source>
        <dbReference type="EMBL" id="MFD2659292.1"/>
    </source>
</evidence>
<protein>
    <submittedName>
        <fullName evidence="3">Peptidoglycan DD-metalloendopeptidase family protein</fullName>
    </submittedName>
</protein>
<dbReference type="CDD" id="cd12797">
    <property type="entry name" value="M23_peptidase"/>
    <property type="match status" value="1"/>
</dbReference>
<keyword evidence="4" id="KW-1185">Reference proteome</keyword>
<dbReference type="RefSeq" id="WP_379269751.1">
    <property type="nucleotide sequence ID" value="NZ_JBHUGT010000033.1"/>
</dbReference>
<reference evidence="4" key="1">
    <citation type="journal article" date="2019" name="Int. J. Syst. Evol. Microbiol.">
        <title>The Global Catalogue of Microorganisms (GCM) 10K type strain sequencing project: providing services to taxonomists for standard genome sequencing and annotation.</title>
        <authorList>
            <consortium name="The Broad Institute Genomics Platform"/>
            <consortium name="The Broad Institute Genome Sequencing Center for Infectious Disease"/>
            <person name="Wu L."/>
            <person name="Ma J."/>
        </authorList>
    </citation>
    <scope>NUCLEOTIDE SEQUENCE [LARGE SCALE GENOMIC DNA]</scope>
    <source>
        <strain evidence="4">TISTR 1827</strain>
    </source>
</reference>
<gene>
    <name evidence="3" type="ORF">ACFSW5_03325</name>
</gene>
<accession>A0ABW5QSG5</accession>
<dbReference type="Pfam" id="PF01551">
    <property type="entry name" value="Peptidase_M23"/>
    <property type="match status" value="1"/>
</dbReference>
<feature type="coiled-coil region" evidence="1">
    <location>
        <begin position="82"/>
        <end position="119"/>
    </location>
</feature>
<evidence type="ECO:0000313" key="4">
    <source>
        <dbReference type="Proteomes" id="UP001597493"/>
    </source>
</evidence>
<dbReference type="PANTHER" id="PTHR21666:SF270">
    <property type="entry name" value="MUREIN HYDROLASE ACTIVATOR ENVC"/>
    <property type="match status" value="1"/>
</dbReference>